<comment type="caution">
    <text evidence="1">The sequence shown here is derived from an EMBL/GenBank/DDBJ whole genome shotgun (WGS) entry which is preliminary data.</text>
</comment>
<dbReference type="RefSeq" id="WP_190765680.1">
    <property type="nucleotide sequence ID" value="NZ_JACXLD010000006.1"/>
</dbReference>
<evidence type="ECO:0000313" key="2">
    <source>
        <dbReference type="Proteomes" id="UP000610558"/>
    </source>
</evidence>
<organism evidence="1 2">
    <name type="scientific">Spongiibacter pelagi</name>
    <dbReference type="NCBI Taxonomy" id="2760804"/>
    <lineage>
        <taxon>Bacteria</taxon>
        <taxon>Pseudomonadati</taxon>
        <taxon>Pseudomonadota</taxon>
        <taxon>Gammaproteobacteria</taxon>
        <taxon>Cellvibrionales</taxon>
        <taxon>Spongiibacteraceae</taxon>
        <taxon>Spongiibacter</taxon>
    </lineage>
</organism>
<keyword evidence="1" id="KW-0251">Elongation factor</keyword>
<dbReference type="GO" id="GO:0003746">
    <property type="term" value="F:translation elongation factor activity"/>
    <property type="evidence" value="ECO:0007669"/>
    <property type="project" value="UniProtKB-KW"/>
</dbReference>
<dbReference type="Proteomes" id="UP000610558">
    <property type="component" value="Unassembled WGS sequence"/>
</dbReference>
<name>A0A927C1M7_9GAMM</name>
<keyword evidence="2" id="KW-1185">Reference proteome</keyword>
<dbReference type="AlphaFoldDB" id="A0A927C1M7"/>
<dbReference type="InterPro" id="IPR007411">
    <property type="entry name" value="EpmC"/>
</dbReference>
<sequence>MFEAHSISNGFAEGADAENLSQIFADCFQASEQTVLIGGADEPFYQPGEKEELHRLYFREDFARSALHESAHWCIAGKARRALADFGYWYAADGRNAQQQYAFEQVEVKPQALEWLFCKAAGLAFQVSVDNLDGESTDDFPFKLAVWQQVQCYLQSGLPVRAAQFREALAQYFGGPLQLIAEDYPLAELCR</sequence>
<evidence type="ECO:0000313" key="1">
    <source>
        <dbReference type="EMBL" id="MBD2859634.1"/>
    </source>
</evidence>
<protein>
    <submittedName>
        <fullName evidence="1">Elongation factor P hydroxylase</fullName>
    </submittedName>
</protein>
<reference evidence="1" key="1">
    <citation type="submission" date="2020-09" db="EMBL/GenBank/DDBJ databases">
        <authorList>
            <person name="Yoon J.-W."/>
        </authorList>
    </citation>
    <scope>NUCLEOTIDE SEQUENCE</scope>
    <source>
        <strain evidence="1">KMU-158</strain>
    </source>
</reference>
<proteinExistence type="predicted"/>
<gene>
    <name evidence="1" type="ORF">IB286_11510</name>
</gene>
<accession>A0A927C1M7</accession>
<dbReference type="Pfam" id="PF04315">
    <property type="entry name" value="EpmC"/>
    <property type="match status" value="1"/>
</dbReference>
<dbReference type="EMBL" id="JACXLD010000006">
    <property type="protein sequence ID" value="MBD2859634.1"/>
    <property type="molecule type" value="Genomic_DNA"/>
</dbReference>
<keyword evidence="1" id="KW-0648">Protein biosynthesis</keyword>